<proteinExistence type="predicted"/>
<evidence type="ECO:0000256" key="1">
    <source>
        <dbReference type="ARBA" id="ARBA00022670"/>
    </source>
</evidence>
<name>A0A834XMV1_APHGI</name>
<evidence type="ECO:0000256" key="2">
    <source>
        <dbReference type="ARBA" id="ARBA00022801"/>
    </source>
</evidence>
<organism evidence="6 7">
    <name type="scientific">Aphidius gifuensis</name>
    <name type="common">Parasitoid wasp</name>
    <dbReference type="NCBI Taxonomy" id="684658"/>
    <lineage>
        <taxon>Eukaryota</taxon>
        <taxon>Metazoa</taxon>
        <taxon>Ecdysozoa</taxon>
        <taxon>Arthropoda</taxon>
        <taxon>Hexapoda</taxon>
        <taxon>Insecta</taxon>
        <taxon>Pterygota</taxon>
        <taxon>Neoptera</taxon>
        <taxon>Endopterygota</taxon>
        <taxon>Hymenoptera</taxon>
        <taxon>Apocrita</taxon>
        <taxon>Ichneumonoidea</taxon>
        <taxon>Braconidae</taxon>
        <taxon>Aphidiinae</taxon>
        <taxon>Aphidius</taxon>
    </lineage>
</organism>
<dbReference type="InterPro" id="IPR050430">
    <property type="entry name" value="Peptidase_S1"/>
</dbReference>
<comment type="caution">
    <text evidence="6">The sequence shown here is derived from an EMBL/GenBank/DDBJ whole genome shotgun (WGS) entry which is preliminary data.</text>
</comment>
<dbReference type="InterPro" id="IPR001254">
    <property type="entry name" value="Trypsin_dom"/>
</dbReference>
<reference evidence="6 7" key="1">
    <citation type="submission" date="2020-08" db="EMBL/GenBank/DDBJ databases">
        <title>Aphidius gifuensis genome sequencing and assembly.</title>
        <authorList>
            <person name="Du Z."/>
        </authorList>
    </citation>
    <scope>NUCLEOTIDE SEQUENCE [LARGE SCALE GENOMIC DNA]</scope>
    <source>
        <strain evidence="6">YNYX2018</strain>
        <tissue evidence="6">Adults</tissue>
    </source>
</reference>
<evidence type="ECO:0000313" key="6">
    <source>
        <dbReference type="EMBL" id="KAF7989273.1"/>
    </source>
</evidence>
<keyword evidence="2" id="KW-0378">Hydrolase</keyword>
<accession>A0A834XMV1</accession>
<dbReference type="OrthoDB" id="8189841at2759"/>
<keyword evidence="7" id="KW-1185">Reference proteome</keyword>
<dbReference type="GO" id="GO:0004252">
    <property type="term" value="F:serine-type endopeptidase activity"/>
    <property type="evidence" value="ECO:0007669"/>
    <property type="project" value="InterPro"/>
</dbReference>
<dbReference type="AlphaFoldDB" id="A0A834XMV1"/>
<dbReference type="PANTHER" id="PTHR24276:SF98">
    <property type="entry name" value="FI18310P1-RELATED"/>
    <property type="match status" value="1"/>
</dbReference>
<keyword evidence="3" id="KW-0720">Serine protease</keyword>
<dbReference type="Gene3D" id="2.40.10.10">
    <property type="entry name" value="Trypsin-like serine proteases"/>
    <property type="match status" value="1"/>
</dbReference>
<dbReference type="SUPFAM" id="SSF50494">
    <property type="entry name" value="Trypsin-like serine proteases"/>
    <property type="match status" value="1"/>
</dbReference>
<dbReference type="InterPro" id="IPR009003">
    <property type="entry name" value="Peptidase_S1_PA"/>
</dbReference>
<evidence type="ECO:0000259" key="5">
    <source>
        <dbReference type="Pfam" id="PF00089"/>
    </source>
</evidence>
<dbReference type="Proteomes" id="UP000639338">
    <property type="component" value="Unassembled WGS sequence"/>
</dbReference>
<sequence length="105" mass="11384">MDSDKKKKLAVNAGPSKIEGGAFCRIQDKPSVVSIQRNSYHICGGAILSENHVITSASCLMLDNLVIFGNLDVFSGTADLLESGSSQINRVQFVIIHPQYDAKNF</sequence>
<dbReference type="InterPro" id="IPR043504">
    <property type="entry name" value="Peptidase_S1_PA_chymotrypsin"/>
</dbReference>
<protein>
    <recommendedName>
        <fullName evidence="5">Peptidase S1 domain-containing protein</fullName>
    </recommendedName>
</protein>
<dbReference type="GO" id="GO:0006508">
    <property type="term" value="P:proteolysis"/>
    <property type="evidence" value="ECO:0007669"/>
    <property type="project" value="UniProtKB-KW"/>
</dbReference>
<feature type="domain" description="Peptidase S1" evidence="5">
    <location>
        <begin position="18"/>
        <end position="104"/>
    </location>
</feature>
<evidence type="ECO:0000256" key="4">
    <source>
        <dbReference type="ARBA" id="ARBA00023157"/>
    </source>
</evidence>
<gene>
    <name evidence="6" type="ORF">HCN44_007947</name>
</gene>
<evidence type="ECO:0000256" key="3">
    <source>
        <dbReference type="ARBA" id="ARBA00022825"/>
    </source>
</evidence>
<dbReference type="Pfam" id="PF00089">
    <property type="entry name" value="Trypsin"/>
    <property type="match status" value="1"/>
</dbReference>
<dbReference type="EMBL" id="JACMRX010000005">
    <property type="protein sequence ID" value="KAF7989273.1"/>
    <property type="molecule type" value="Genomic_DNA"/>
</dbReference>
<keyword evidence="4" id="KW-1015">Disulfide bond</keyword>
<keyword evidence="1" id="KW-0645">Protease</keyword>
<dbReference type="PANTHER" id="PTHR24276">
    <property type="entry name" value="POLYSERASE-RELATED"/>
    <property type="match status" value="1"/>
</dbReference>
<evidence type="ECO:0000313" key="7">
    <source>
        <dbReference type="Proteomes" id="UP000639338"/>
    </source>
</evidence>